<keyword evidence="4" id="KW-0274">FAD</keyword>
<comment type="similarity">
    <text evidence="2">Belongs to the MSOX/MTOX family.</text>
</comment>
<evidence type="ECO:0000256" key="6">
    <source>
        <dbReference type="SAM" id="MobiDB-lite"/>
    </source>
</evidence>
<reference evidence="8 9" key="1">
    <citation type="submission" date="2024-04" db="EMBL/GenBank/DDBJ databases">
        <title>Phyllosticta paracitricarpa is synonymous to the EU quarantine fungus P. citricarpa based on phylogenomic analyses.</title>
        <authorList>
            <consortium name="Lawrence Berkeley National Laboratory"/>
            <person name="Van ingen-buijs V.A."/>
            <person name="Van westerhoven A.C."/>
            <person name="Haridas S."/>
            <person name="Skiadas P."/>
            <person name="Martin F."/>
            <person name="Groenewald J.Z."/>
            <person name="Crous P.W."/>
            <person name="Seidl M.F."/>
        </authorList>
    </citation>
    <scope>NUCLEOTIDE SEQUENCE [LARGE SCALE GENOMIC DNA]</scope>
    <source>
        <strain evidence="8 9">CPC 17464</strain>
    </source>
</reference>
<comment type="caution">
    <text evidence="8">The sequence shown here is derived from an EMBL/GenBank/DDBJ whole genome shotgun (WGS) entry which is preliminary data.</text>
</comment>
<dbReference type="Pfam" id="PF01266">
    <property type="entry name" value="DAO"/>
    <property type="match status" value="2"/>
</dbReference>
<gene>
    <name evidence="8" type="ORF">J3D65DRAFT_673568</name>
</gene>
<name>A0ABR1MAH4_9PEZI</name>
<dbReference type="EMBL" id="JBBPEH010000001">
    <property type="protein sequence ID" value="KAK7544859.1"/>
    <property type="molecule type" value="Genomic_DNA"/>
</dbReference>
<dbReference type="SUPFAM" id="SSF51905">
    <property type="entry name" value="FAD/NAD(P)-binding domain"/>
    <property type="match status" value="2"/>
</dbReference>
<evidence type="ECO:0000256" key="4">
    <source>
        <dbReference type="ARBA" id="ARBA00022827"/>
    </source>
</evidence>
<feature type="compositionally biased region" description="Polar residues" evidence="6">
    <location>
        <begin position="782"/>
        <end position="795"/>
    </location>
</feature>
<evidence type="ECO:0000259" key="7">
    <source>
        <dbReference type="Pfam" id="PF01266"/>
    </source>
</evidence>
<evidence type="ECO:0000256" key="2">
    <source>
        <dbReference type="ARBA" id="ARBA00010989"/>
    </source>
</evidence>
<feature type="region of interest" description="Disordered" evidence="6">
    <location>
        <begin position="771"/>
        <end position="795"/>
    </location>
</feature>
<dbReference type="InterPro" id="IPR006076">
    <property type="entry name" value="FAD-dep_OxRdtase"/>
</dbReference>
<evidence type="ECO:0000313" key="9">
    <source>
        <dbReference type="Proteomes" id="UP001360953"/>
    </source>
</evidence>
<dbReference type="Gene3D" id="3.50.50.60">
    <property type="entry name" value="FAD/NAD(P)-binding domain"/>
    <property type="match status" value="2"/>
</dbReference>
<organism evidence="8 9">
    <name type="scientific">Phyllosticta citribraziliensis</name>
    <dbReference type="NCBI Taxonomy" id="989973"/>
    <lineage>
        <taxon>Eukaryota</taxon>
        <taxon>Fungi</taxon>
        <taxon>Dikarya</taxon>
        <taxon>Ascomycota</taxon>
        <taxon>Pezizomycotina</taxon>
        <taxon>Dothideomycetes</taxon>
        <taxon>Dothideomycetes incertae sedis</taxon>
        <taxon>Botryosphaeriales</taxon>
        <taxon>Phyllostictaceae</taxon>
        <taxon>Phyllosticta</taxon>
    </lineage>
</organism>
<proteinExistence type="inferred from homology"/>
<evidence type="ECO:0000313" key="8">
    <source>
        <dbReference type="EMBL" id="KAK7544859.1"/>
    </source>
</evidence>
<comment type="cofactor">
    <cofactor evidence="1">
        <name>FAD</name>
        <dbReference type="ChEBI" id="CHEBI:57692"/>
    </cofactor>
</comment>
<evidence type="ECO:0000256" key="1">
    <source>
        <dbReference type="ARBA" id="ARBA00001974"/>
    </source>
</evidence>
<dbReference type="PANTHER" id="PTHR10961:SF15">
    <property type="entry name" value="FAD DEPENDENT OXIDOREDUCTASE DOMAIN-CONTAINING PROTEIN"/>
    <property type="match status" value="1"/>
</dbReference>
<keyword evidence="9" id="KW-1185">Reference proteome</keyword>
<accession>A0ABR1MAH4</accession>
<dbReference type="GeneID" id="92036436"/>
<sequence>METVLIVGGGAFGLSTALALSKRYTDSKITVVDRHEPPVLDGTSVDTTRVIRADYHDEAYSELALTAQKLIQDDPELSRYYYRSGMIYAHAGPGRHGSEVWKKEYDAAKEFQNKRVGSGEVQPNGYLKYLGSHPDIFRRVNGIENEPAAGEKQWNEGYLNEDVAFVNAEECMRIYYQKCKSQENISFVFGNPVHRLLVADGIAYGVQLANGSNLNAGLVVVAAGAWTNTLLNISDQITATGHEVAWIKVPPHLEERYRDMPITTNFTTGFNIFPPLNGEIKCLRRSPGYTNTRQVVDSFGEHSEVSAPPDLPSSIPADAEKGLRDNLAELFPQLADVTFDRTKLCWFTNTPTSDFLIDRHPEIRNLALVTGGSAHGWKFLCILGDKVVDMLEGKLEPKLQKRWKWKGPEDTHNMEGAPRALGAKQELKYCQPVAIVGAGVFGLSTALHLARAGYKDVTIFDYQAYDKNGYECSQGCNAASADENKILRASYGGRKIYQDLAFAAMKHWEDWNEQIKTAKELPSNVRNEDKIWVQAGFLRLSDNGMDEDEHMTQQNFPEEIKSTQYHISDAQRQSDAAKRGIPRTKLDPFGRFDRKLATDGIFDGTGGYVLASKACSWALHLCKQAGVKLRLGASHKFTSYTICPTTGAVTGLTTADGTHHRASLLVVAGGGYTPSLVPSASPILETTAGSILTVRLPRERQDLWQKYSPDAFPVWSWKMSSYDPSVGMGTASTSVGGLYGFPRTPDGIIKFGFRGAKWTNFAFRVPKTATGHGAAVDEKQPEQTAAETDPETSAQEANRLISYPDHSHTSKIPQRALSVIQSFVATNMPDLRSLPVDSLRLCWYTDSVDNDFVIDHVPRVPGLVVASGGSGHGFKFLPVLGAKVLDVVERRDTEYTRAWRWREDAGGERGNRNGLEEGPKGWRTLDKQTLVGLDAWLGDEVKPGKA</sequence>
<feature type="domain" description="FAD dependent oxidoreductase" evidence="7">
    <location>
        <begin position="4"/>
        <end position="389"/>
    </location>
</feature>
<dbReference type="InterPro" id="IPR045170">
    <property type="entry name" value="MTOX"/>
</dbReference>
<dbReference type="Gene3D" id="3.30.9.10">
    <property type="entry name" value="D-Amino Acid Oxidase, subunit A, domain 2"/>
    <property type="match status" value="2"/>
</dbReference>
<feature type="domain" description="FAD dependent oxidoreductase" evidence="7">
    <location>
        <begin position="433"/>
        <end position="882"/>
    </location>
</feature>
<keyword evidence="3" id="KW-0285">Flavoprotein</keyword>
<keyword evidence="5" id="KW-0560">Oxidoreductase</keyword>
<dbReference type="RefSeq" id="XP_066660094.1">
    <property type="nucleotide sequence ID" value="XM_066803530.1"/>
</dbReference>
<dbReference type="InterPro" id="IPR036188">
    <property type="entry name" value="FAD/NAD-bd_sf"/>
</dbReference>
<protein>
    <submittedName>
        <fullName evidence="8">FAD dependent oxidoreductase</fullName>
    </submittedName>
</protein>
<evidence type="ECO:0000256" key="5">
    <source>
        <dbReference type="ARBA" id="ARBA00023002"/>
    </source>
</evidence>
<dbReference type="PANTHER" id="PTHR10961">
    <property type="entry name" value="PEROXISOMAL SARCOSINE OXIDASE"/>
    <property type="match status" value="1"/>
</dbReference>
<evidence type="ECO:0000256" key="3">
    <source>
        <dbReference type="ARBA" id="ARBA00022630"/>
    </source>
</evidence>
<dbReference type="Proteomes" id="UP001360953">
    <property type="component" value="Unassembled WGS sequence"/>
</dbReference>